<comment type="caution">
    <text evidence="1">The sequence shown here is derived from an EMBL/GenBank/DDBJ whole genome shotgun (WGS) entry which is preliminary data.</text>
</comment>
<dbReference type="Proteomes" id="UP000034877">
    <property type="component" value="Unassembled WGS sequence"/>
</dbReference>
<proteinExistence type="predicted"/>
<organism evidence="1 2">
    <name type="scientific">Candidatus Amesbacteria bacterium GW2011_GWC1_48_10</name>
    <dbReference type="NCBI Taxonomy" id="1618365"/>
    <lineage>
        <taxon>Bacteria</taxon>
        <taxon>Candidatus Amesiibacteriota</taxon>
    </lineage>
</organism>
<dbReference type="EMBL" id="LCPE01000043">
    <property type="protein sequence ID" value="KKU91392.1"/>
    <property type="molecule type" value="Genomic_DNA"/>
</dbReference>
<evidence type="ECO:0000313" key="1">
    <source>
        <dbReference type="EMBL" id="KKU91392.1"/>
    </source>
</evidence>
<sequence length="58" mass="6838">MENEFKTCPNCGELGEWIDVRTERVFGEDPGTMYVHVMHCNLCNENWNVNYLFEPDPL</sequence>
<gene>
    <name evidence="1" type="ORF">UY22_C0043G0013</name>
</gene>
<evidence type="ECO:0000313" key="2">
    <source>
        <dbReference type="Proteomes" id="UP000034877"/>
    </source>
</evidence>
<dbReference type="AlphaFoldDB" id="A0A0G1UBA4"/>
<name>A0A0G1UBA4_9BACT</name>
<protein>
    <submittedName>
        <fullName evidence="1">Uncharacterized protein</fullName>
    </submittedName>
</protein>
<accession>A0A0G1UBA4</accession>
<reference evidence="1 2" key="1">
    <citation type="journal article" date="2015" name="Nature">
        <title>rRNA introns, odd ribosomes, and small enigmatic genomes across a large radiation of phyla.</title>
        <authorList>
            <person name="Brown C.T."/>
            <person name="Hug L.A."/>
            <person name="Thomas B.C."/>
            <person name="Sharon I."/>
            <person name="Castelle C.J."/>
            <person name="Singh A."/>
            <person name="Wilkins M.J."/>
            <person name="Williams K.H."/>
            <person name="Banfield J.F."/>
        </authorList>
    </citation>
    <scope>NUCLEOTIDE SEQUENCE [LARGE SCALE GENOMIC DNA]</scope>
</reference>